<dbReference type="InterPro" id="IPR036486">
    <property type="entry name" value="AsiA_sf"/>
</dbReference>
<name>E5E4L6_9CAUD</name>
<keyword evidence="2" id="KW-1185">Reference proteome</keyword>
<accession>E5E4L6</accession>
<dbReference type="GO" id="GO:0006355">
    <property type="term" value="P:regulation of DNA-templated transcription"/>
    <property type="evidence" value="ECO:0007669"/>
    <property type="project" value="InterPro"/>
</dbReference>
<evidence type="ECO:0000313" key="2">
    <source>
        <dbReference type="Proteomes" id="UP000008730"/>
    </source>
</evidence>
<organism evidence="1 2">
    <name type="scientific">Acinetobacter phage Acj61</name>
    <dbReference type="NCBI Taxonomy" id="760732"/>
    <lineage>
        <taxon>Viruses</taxon>
        <taxon>Duplodnaviria</taxon>
        <taxon>Heunggongvirae</taxon>
        <taxon>Uroviricota</taxon>
        <taxon>Caudoviricetes</taxon>
        <taxon>Pantevenvirales</taxon>
        <taxon>Straboviridae</taxon>
        <taxon>Twarogvirinae</taxon>
        <taxon>Lasallevirus</taxon>
        <taxon>Lasallevirus Acj61</taxon>
        <taxon>Acinetobacter virus Acj61</taxon>
    </lineage>
</organism>
<proteinExistence type="predicted"/>
<dbReference type="OrthoDB" id="25004at10239"/>
<dbReference type="RefSeq" id="YP_004009852.1">
    <property type="nucleotide sequence ID" value="NC_014661.1"/>
</dbReference>
<dbReference type="KEGG" id="vg:9926125"/>
<dbReference type="GeneID" id="9926125"/>
<sequence>MLFNTLAEIIAVASILIKFGFDDILENHNLFIAYLNELEITIQGKKVTSANLYMLTQEITTSQKKQLIEEFNMGHEPIYRKLAMYTNTVKTA</sequence>
<dbReference type="SUPFAM" id="SSF69070">
    <property type="entry name" value="Anti-sigma factor AsiA"/>
    <property type="match status" value="1"/>
</dbReference>
<reference evidence="1 2" key="1">
    <citation type="journal article" date="2010" name="Virol. J.">
        <title>Genomes of the T4-related bacteriophages as windows on microbial genome evolution.</title>
        <authorList>
            <person name="Petrov V.M."/>
            <person name="Ratnayaka S."/>
            <person name="Nolan J.M."/>
            <person name="Miller E.S."/>
            <person name="Karam J.D."/>
        </authorList>
    </citation>
    <scope>NUCLEOTIDE SEQUENCE [LARGE SCALE GENOMIC DNA]</scope>
</reference>
<gene>
    <name evidence="1" type="primary">asiA</name>
    <name evidence="1" type="ORF">Acj61p235</name>
</gene>
<dbReference type="Proteomes" id="UP000008730">
    <property type="component" value="Segment"/>
</dbReference>
<protein>
    <submittedName>
        <fullName evidence="1">AsiA anti-sigma 70 protein</fullName>
    </submittedName>
</protein>
<evidence type="ECO:0000313" key="1">
    <source>
        <dbReference type="EMBL" id="ADG36200.1"/>
    </source>
</evidence>
<dbReference type="Gene3D" id="1.10.1810.10">
    <property type="entry name" value="Anti-Sigma Factor A"/>
    <property type="match status" value="1"/>
</dbReference>
<dbReference type="EMBL" id="GU911519">
    <property type="protein sequence ID" value="ADG36200.1"/>
    <property type="molecule type" value="Genomic_DNA"/>
</dbReference>
<dbReference type="Pfam" id="PF09010">
    <property type="entry name" value="AsiA"/>
    <property type="match status" value="1"/>
</dbReference>
<dbReference type="InterPro" id="IPR015100">
    <property type="entry name" value="AsiA"/>
</dbReference>